<dbReference type="SUPFAM" id="SSF51658">
    <property type="entry name" value="Xylose isomerase-like"/>
    <property type="match status" value="1"/>
</dbReference>
<feature type="compositionally biased region" description="Basic and acidic residues" evidence="1">
    <location>
        <begin position="265"/>
        <end position="274"/>
    </location>
</feature>
<dbReference type="GO" id="GO:0016853">
    <property type="term" value="F:isomerase activity"/>
    <property type="evidence" value="ECO:0007669"/>
    <property type="project" value="UniProtKB-KW"/>
</dbReference>
<dbReference type="Gene3D" id="3.20.20.150">
    <property type="entry name" value="Divalent-metal-dependent TIM barrel enzymes"/>
    <property type="match status" value="1"/>
</dbReference>
<evidence type="ECO:0000259" key="2">
    <source>
        <dbReference type="Pfam" id="PF01261"/>
    </source>
</evidence>
<dbReference type="Pfam" id="PF01261">
    <property type="entry name" value="AP_endonuc_2"/>
    <property type="match status" value="1"/>
</dbReference>
<dbReference type="RefSeq" id="WP_189119341.1">
    <property type="nucleotide sequence ID" value="NZ_BMRK01000012.1"/>
</dbReference>
<reference evidence="3" key="1">
    <citation type="journal article" date="2014" name="Int. J. Syst. Evol. Microbiol.">
        <title>Complete genome of a new Firmicutes species belonging to the dominant human colonic microbiota ('Ruminococcus bicirculans') reveals two chromosomes and a selective capacity to utilize plant glucans.</title>
        <authorList>
            <consortium name="NISC Comparative Sequencing Program"/>
            <person name="Wegmann U."/>
            <person name="Louis P."/>
            <person name="Goesmann A."/>
            <person name="Henrissat B."/>
            <person name="Duncan S.H."/>
            <person name="Flint H.J."/>
        </authorList>
    </citation>
    <scope>NUCLEOTIDE SEQUENCE</scope>
    <source>
        <strain evidence="3">VKM Ac-1246</strain>
    </source>
</reference>
<accession>A0ABQ5ST15</accession>
<gene>
    <name evidence="3" type="ORF">GCM10017579_13180</name>
</gene>
<dbReference type="EMBL" id="BSEL01000003">
    <property type="protein sequence ID" value="GLJ67282.1"/>
    <property type="molecule type" value="Genomic_DNA"/>
</dbReference>
<evidence type="ECO:0000313" key="3">
    <source>
        <dbReference type="EMBL" id="GLJ67282.1"/>
    </source>
</evidence>
<dbReference type="Proteomes" id="UP001142292">
    <property type="component" value="Unassembled WGS sequence"/>
</dbReference>
<keyword evidence="3" id="KW-0413">Isomerase</keyword>
<keyword evidence="4" id="KW-1185">Reference proteome</keyword>
<comment type="caution">
    <text evidence="3">The sequence shown here is derived from an EMBL/GenBank/DDBJ whole genome shotgun (WGS) entry which is preliminary data.</text>
</comment>
<sequence length="395" mass="43197">MRFRHRDGTTVHLGYCSNVHPAEDVDGILDQLRRYAGEVRARLGEPRLGLGLWLPAPTAHELAGDPAALERLRTGLDRHGLEVVTLNAFPYAGFHAPVVKRDVYSPDWSDRRRLDYTLDSARVLAALLPDDAVRGSISTLPLGWRTPWFTDRDRAAKEMVGELADGLARLETEVGRPVRVGFEPEPGCVVETTRDAVTRLAGLDPDHIGICVDTCHLATQFEDATEALDRLQVAGLPVIKVQVSAALHADDPSDPATREALASYSEDRFLHQTREPSGGGRVESRDDLPEALGGHRPLAAEHPWRVHFHVPLHADPAPPLRSTRDHLAGTLDALLGGPVAHTDHLEVETYTWGVLPEQVRPDGDDGLVAGIAAELAWTRDRLLEAGLEQLQEASA</sequence>
<evidence type="ECO:0000256" key="1">
    <source>
        <dbReference type="SAM" id="MobiDB-lite"/>
    </source>
</evidence>
<dbReference type="InterPro" id="IPR018246">
    <property type="entry name" value="AP_endonuc_F2_Zn_BS"/>
</dbReference>
<protein>
    <submittedName>
        <fullName evidence="3">Xylose isomerase</fullName>
    </submittedName>
</protein>
<proteinExistence type="predicted"/>
<organism evidence="3 4">
    <name type="scientific">Nocardioides luteus</name>
    <dbReference type="NCBI Taxonomy" id="1844"/>
    <lineage>
        <taxon>Bacteria</taxon>
        <taxon>Bacillati</taxon>
        <taxon>Actinomycetota</taxon>
        <taxon>Actinomycetes</taxon>
        <taxon>Propionibacteriales</taxon>
        <taxon>Nocardioidaceae</taxon>
        <taxon>Nocardioides</taxon>
    </lineage>
</organism>
<feature type="region of interest" description="Disordered" evidence="1">
    <location>
        <begin position="265"/>
        <end position="295"/>
    </location>
</feature>
<dbReference type="InterPro" id="IPR013022">
    <property type="entry name" value="Xyl_isomerase-like_TIM-brl"/>
</dbReference>
<name>A0ABQ5ST15_9ACTN</name>
<dbReference type="PROSITE" id="PS00730">
    <property type="entry name" value="AP_NUCLEASE_F2_2"/>
    <property type="match status" value="1"/>
</dbReference>
<dbReference type="NCBIfam" id="NF035939">
    <property type="entry name" value="TIM_EboE"/>
    <property type="match status" value="1"/>
</dbReference>
<feature type="domain" description="Xylose isomerase-like TIM barrel" evidence="2">
    <location>
        <begin position="65"/>
        <end position="244"/>
    </location>
</feature>
<reference evidence="3" key="2">
    <citation type="submission" date="2023-01" db="EMBL/GenBank/DDBJ databases">
        <authorList>
            <person name="Sun Q."/>
            <person name="Evtushenko L."/>
        </authorList>
    </citation>
    <scope>NUCLEOTIDE SEQUENCE</scope>
    <source>
        <strain evidence="3">VKM Ac-1246</strain>
    </source>
</reference>
<dbReference type="InterPro" id="IPR036237">
    <property type="entry name" value="Xyl_isomerase-like_sf"/>
</dbReference>
<evidence type="ECO:0000313" key="4">
    <source>
        <dbReference type="Proteomes" id="UP001142292"/>
    </source>
</evidence>